<sequence length="178" mass="20158">MRLAVWAILVGLLGGCAASYSVTESELEGYLNRQLKQEHQSREGPLGAKMVLSDMQVTIGQQPDKVAISARSEMALTTPIFPLRANLDLTFSATPWYNPDDHSIYLKHLELDEVRATPKEIEQVLIPFSREAMQFISLFLQNQPIYTLDDKGWQQDLLRQFGKEIQVKPGKLTFVLQP</sequence>
<dbReference type="OrthoDB" id="6398264at2"/>
<dbReference type="RefSeq" id="WP_067665845.1">
    <property type="nucleotide sequence ID" value="NZ_FQXG01000005.1"/>
</dbReference>
<dbReference type="Gene3D" id="3.15.10.40">
    <property type="entry name" value="Uncharacterised protein PF07273, DUF1439"/>
    <property type="match status" value="1"/>
</dbReference>
<protein>
    <recommendedName>
        <fullName evidence="3">DUF1439 domain-containing protein</fullName>
    </recommendedName>
</protein>
<evidence type="ECO:0008006" key="3">
    <source>
        <dbReference type="Google" id="ProtNLM"/>
    </source>
</evidence>
<proteinExistence type="predicted"/>
<evidence type="ECO:0000313" key="1">
    <source>
        <dbReference type="EMBL" id="SHH99166.1"/>
    </source>
</evidence>
<dbReference type="Pfam" id="PF07273">
    <property type="entry name" value="DUF1439"/>
    <property type="match status" value="1"/>
</dbReference>
<dbReference type="AlphaFoldDB" id="A0A1M5XHB3"/>
<dbReference type="PROSITE" id="PS51257">
    <property type="entry name" value="PROKAR_LIPOPROTEIN"/>
    <property type="match status" value="1"/>
</dbReference>
<name>A0A1M5XHB3_9GAMM</name>
<evidence type="ECO:0000313" key="2">
    <source>
        <dbReference type="Proteomes" id="UP000184268"/>
    </source>
</evidence>
<keyword evidence="2" id="KW-1185">Reference proteome</keyword>
<dbReference type="Proteomes" id="UP000184268">
    <property type="component" value="Unassembled WGS sequence"/>
</dbReference>
<dbReference type="STRING" id="299255.SAMN02745129_3543"/>
<reference evidence="1 2" key="1">
    <citation type="submission" date="2016-11" db="EMBL/GenBank/DDBJ databases">
        <authorList>
            <person name="Jaros S."/>
            <person name="Januszkiewicz K."/>
            <person name="Wedrychowicz H."/>
        </authorList>
    </citation>
    <scope>NUCLEOTIDE SEQUENCE [LARGE SCALE GENOMIC DNA]</scope>
    <source>
        <strain evidence="1 2">DSM 16917</strain>
    </source>
</reference>
<dbReference type="InterPro" id="IPR010835">
    <property type="entry name" value="DUF1439"/>
</dbReference>
<accession>A0A1M5XHB3</accession>
<dbReference type="EMBL" id="FQXG01000005">
    <property type="protein sequence ID" value="SHH99166.1"/>
    <property type="molecule type" value="Genomic_DNA"/>
</dbReference>
<gene>
    <name evidence="1" type="ORF">SAMN02745129_3543</name>
</gene>
<organism evidence="1 2">
    <name type="scientific">Ferrimonas marina</name>
    <dbReference type="NCBI Taxonomy" id="299255"/>
    <lineage>
        <taxon>Bacteria</taxon>
        <taxon>Pseudomonadati</taxon>
        <taxon>Pseudomonadota</taxon>
        <taxon>Gammaproteobacteria</taxon>
        <taxon>Alteromonadales</taxon>
        <taxon>Ferrimonadaceae</taxon>
        <taxon>Ferrimonas</taxon>
    </lineage>
</organism>